<evidence type="ECO:0000313" key="2">
    <source>
        <dbReference type="EMBL" id="KHJ30395.1"/>
    </source>
</evidence>
<accession>A0A0B1NZD8</accession>
<dbReference type="Proteomes" id="UP000030854">
    <property type="component" value="Unassembled WGS sequence"/>
</dbReference>
<gene>
    <name evidence="2" type="ORF">EV44_g4910</name>
</gene>
<keyword evidence="3" id="KW-1185">Reference proteome</keyword>
<feature type="region of interest" description="Disordered" evidence="1">
    <location>
        <begin position="174"/>
        <end position="250"/>
    </location>
</feature>
<feature type="region of interest" description="Disordered" evidence="1">
    <location>
        <begin position="116"/>
        <end position="160"/>
    </location>
</feature>
<name>A0A0B1NZD8_UNCNE</name>
<feature type="compositionally biased region" description="Basic and acidic residues" evidence="1">
    <location>
        <begin position="174"/>
        <end position="188"/>
    </location>
</feature>
<evidence type="ECO:0000313" key="3">
    <source>
        <dbReference type="Proteomes" id="UP000030854"/>
    </source>
</evidence>
<dbReference type="HOGENOM" id="CLU_038073_1_0_1"/>
<reference evidence="2 3" key="1">
    <citation type="journal article" date="2014" name="BMC Genomics">
        <title>Adaptive genomic structural variation in the grape powdery mildew pathogen, Erysiphe necator.</title>
        <authorList>
            <person name="Jones L."/>
            <person name="Riaz S."/>
            <person name="Morales-Cruz A."/>
            <person name="Amrine K.C."/>
            <person name="McGuire B."/>
            <person name="Gubler W.D."/>
            <person name="Walker M.A."/>
            <person name="Cantu D."/>
        </authorList>
    </citation>
    <scope>NUCLEOTIDE SEQUENCE [LARGE SCALE GENOMIC DNA]</scope>
    <source>
        <strain evidence="3">c</strain>
    </source>
</reference>
<organism evidence="2 3">
    <name type="scientific">Uncinula necator</name>
    <name type="common">Grape powdery mildew</name>
    <dbReference type="NCBI Taxonomy" id="52586"/>
    <lineage>
        <taxon>Eukaryota</taxon>
        <taxon>Fungi</taxon>
        <taxon>Dikarya</taxon>
        <taxon>Ascomycota</taxon>
        <taxon>Pezizomycotina</taxon>
        <taxon>Leotiomycetes</taxon>
        <taxon>Erysiphales</taxon>
        <taxon>Erysiphaceae</taxon>
        <taxon>Erysiphe</taxon>
    </lineage>
</organism>
<feature type="compositionally biased region" description="Basic and acidic residues" evidence="1">
    <location>
        <begin position="120"/>
        <end position="136"/>
    </location>
</feature>
<feature type="compositionally biased region" description="Basic residues" evidence="1">
    <location>
        <begin position="189"/>
        <end position="203"/>
    </location>
</feature>
<sequence>MTNFDFLTDEYVAQLLAKDAKESSIRYSAIGLEAYASSKPPANKPKPNTRFLRNIIKDTDSHNSALLAKEGAEARERLKSLQNAASERCKINRKSIRKNQLCEIEAILGGISAKRKRRRESSTLDEQCHLHDEKGEHHVKKSKSSRKENDKTTEAETKDKIKVVKKDRRFKGVIDTLRERERQGESSKSRRKSQSKSRSKSPLKSKPENHKEFSSDKRKSKSAECLHSHRRNRDQSSQLKKCPEFRAQGGENDKVLEKNIEIGTNSDPLDEFIGPSPPVPVIEVRKRGRGNTSAASGIDSRFSAFYNPHVDILIENDDDDKNWSQALEAFRDWKKFKEKGIERLRCAGFTEEEIQRLERGGQKREQDVKWSKPGERREWDRGKKLENYDMI</sequence>
<dbReference type="PANTHER" id="PTHR40132">
    <property type="entry name" value="PRE-MRNA-SPLICING FACTOR 38B"/>
    <property type="match status" value="1"/>
</dbReference>
<comment type="caution">
    <text evidence="2">The sequence shown here is derived from an EMBL/GenBank/DDBJ whole genome shotgun (WGS) entry which is preliminary data.</text>
</comment>
<dbReference type="OrthoDB" id="2431475at2759"/>
<evidence type="ECO:0000256" key="1">
    <source>
        <dbReference type="SAM" id="MobiDB-lite"/>
    </source>
</evidence>
<proteinExistence type="predicted"/>
<feature type="compositionally biased region" description="Basic and acidic residues" evidence="1">
    <location>
        <begin position="205"/>
        <end position="227"/>
    </location>
</feature>
<feature type="compositionally biased region" description="Basic and acidic residues" evidence="1">
    <location>
        <begin position="145"/>
        <end position="160"/>
    </location>
</feature>
<protein>
    <submittedName>
        <fullName evidence="2">Putative pre-mrna-splicing factor 38b</fullName>
    </submittedName>
</protein>
<dbReference type="PANTHER" id="PTHR40132:SF1">
    <property type="entry name" value="PRE-MRNA-SPLICING FACTOR 38B"/>
    <property type="match status" value="1"/>
</dbReference>
<dbReference type="STRING" id="52586.A0A0B1NZD8"/>
<dbReference type="OMA" id="ETDNHNT"/>
<dbReference type="AlphaFoldDB" id="A0A0B1NZD8"/>
<dbReference type="EMBL" id="JNVN01004326">
    <property type="protein sequence ID" value="KHJ30395.1"/>
    <property type="molecule type" value="Genomic_DNA"/>
</dbReference>